<organism evidence="1 2">
    <name type="scientific">Marasmiellus scandens</name>
    <dbReference type="NCBI Taxonomy" id="2682957"/>
    <lineage>
        <taxon>Eukaryota</taxon>
        <taxon>Fungi</taxon>
        <taxon>Dikarya</taxon>
        <taxon>Basidiomycota</taxon>
        <taxon>Agaricomycotina</taxon>
        <taxon>Agaricomycetes</taxon>
        <taxon>Agaricomycetidae</taxon>
        <taxon>Agaricales</taxon>
        <taxon>Marasmiineae</taxon>
        <taxon>Omphalotaceae</taxon>
        <taxon>Marasmiellus</taxon>
    </lineage>
</organism>
<comment type="caution">
    <text evidence="1">The sequence shown here is derived from an EMBL/GenBank/DDBJ whole genome shotgun (WGS) entry which is preliminary data.</text>
</comment>
<dbReference type="EMBL" id="JBANRG010000007">
    <property type="protein sequence ID" value="KAK7464783.1"/>
    <property type="molecule type" value="Genomic_DNA"/>
</dbReference>
<evidence type="ECO:0000313" key="2">
    <source>
        <dbReference type="Proteomes" id="UP001498398"/>
    </source>
</evidence>
<protein>
    <submittedName>
        <fullName evidence="1">Uncharacterized protein</fullName>
    </submittedName>
</protein>
<accession>A0ABR1JRT7</accession>
<name>A0ABR1JRT7_9AGAR</name>
<dbReference type="Proteomes" id="UP001498398">
    <property type="component" value="Unassembled WGS sequence"/>
</dbReference>
<sequence length="327" mass="36483">MVCLTLDPNAPLPLPQAGQPDSYPHTRLLLTQALRYAKEYASSYFYPILNQVALRLMCHSELEPKPGHPINHLVDKYLSQPLVIELRDLEQDKNNISGAVAREDLIPGRPCILIQLADALEHSSSHPTAKEEYRLLNVGNQDPVMALKTFLLVAFFHELVHALVHAAYPIHYTPAGIRRYNVRLPNPVSETDTNGSGEVGFREELILGGMISFVVNAEDQLNFKKATRVCFGNQEGQHFQLDDGFLSHFVECIETGKYLPAFPASQRRVEVQIGPSDVCQRSGIRQQVGPDSHEDKVKEGGIGSGLFLSESERCVKIGRCWDTKAFV</sequence>
<gene>
    <name evidence="1" type="ORF">VKT23_005990</name>
</gene>
<evidence type="ECO:0000313" key="1">
    <source>
        <dbReference type="EMBL" id="KAK7464783.1"/>
    </source>
</evidence>
<proteinExistence type="predicted"/>
<reference evidence="1 2" key="1">
    <citation type="submission" date="2024-01" db="EMBL/GenBank/DDBJ databases">
        <title>A draft genome for the cacao thread blight pathogen Marasmiellus scandens.</title>
        <authorList>
            <person name="Baruah I.K."/>
            <person name="Leung J."/>
            <person name="Bukari Y."/>
            <person name="Amoako-Attah I."/>
            <person name="Meinhardt L.W."/>
            <person name="Bailey B.A."/>
            <person name="Cohen S.P."/>
        </authorList>
    </citation>
    <scope>NUCLEOTIDE SEQUENCE [LARGE SCALE GENOMIC DNA]</scope>
    <source>
        <strain evidence="1 2">GH-19</strain>
    </source>
</reference>
<keyword evidence="2" id="KW-1185">Reference proteome</keyword>